<feature type="chain" id="PRO_5035156654" description="DUF7743 domain-containing protein" evidence="1">
    <location>
        <begin position="26"/>
        <end position="630"/>
    </location>
</feature>
<accession>A0A8J4UZ44</accession>
<evidence type="ECO:0000313" key="3">
    <source>
        <dbReference type="EMBL" id="KAF2074025.1"/>
    </source>
</evidence>
<dbReference type="PANTHER" id="PTHR31378:SF29">
    <property type="entry name" value="EGF-LIKE DOMAIN-CONTAINING PROTEIN-RELATED"/>
    <property type="match status" value="1"/>
</dbReference>
<dbReference type="InterPro" id="IPR056645">
    <property type="entry name" value="DUF7743"/>
</dbReference>
<keyword evidence="1" id="KW-0732">Signal</keyword>
<comment type="caution">
    <text evidence="3">The sequence shown here is derived from an EMBL/GenBank/DDBJ whole genome shotgun (WGS) entry which is preliminary data.</text>
</comment>
<dbReference type="PANTHER" id="PTHR31378">
    <property type="entry name" value="EGF-LIKE DOMAIN-CONTAINING PROTEIN-RELATED-RELATED"/>
    <property type="match status" value="1"/>
</dbReference>
<proteinExistence type="predicted"/>
<gene>
    <name evidence="3" type="ORF">CYY_004676</name>
</gene>
<feature type="domain" description="DUF7743" evidence="2">
    <location>
        <begin position="430"/>
        <end position="539"/>
    </location>
</feature>
<feature type="non-terminal residue" evidence="3">
    <location>
        <position position="630"/>
    </location>
</feature>
<evidence type="ECO:0000256" key="1">
    <source>
        <dbReference type="SAM" id="SignalP"/>
    </source>
</evidence>
<reference evidence="3" key="1">
    <citation type="submission" date="2020-01" db="EMBL/GenBank/DDBJ databases">
        <title>Development of genomics and gene disruption for Polysphondylium violaceum indicates a role for the polyketide synthase stlB in stalk morphogenesis.</title>
        <authorList>
            <person name="Narita B."/>
            <person name="Kawabe Y."/>
            <person name="Kin K."/>
            <person name="Saito T."/>
            <person name="Gibbs R."/>
            <person name="Kuspa A."/>
            <person name="Muzny D."/>
            <person name="Queller D."/>
            <person name="Richards S."/>
            <person name="Strassman J."/>
            <person name="Sucgang R."/>
            <person name="Worley K."/>
            <person name="Schaap P."/>
        </authorList>
    </citation>
    <scope>NUCLEOTIDE SEQUENCE</scope>
    <source>
        <strain evidence="3">QSvi11</strain>
    </source>
</reference>
<dbReference type="Proteomes" id="UP000695562">
    <property type="component" value="Unassembled WGS sequence"/>
</dbReference>
<evidence type="ECO:0000313" key="4">
    <source>
        <dbReference type="Proteomes" id="UP000695562"/>
    </source>
</evidence>
<feature type="signal peptide" evidence="1">
    <location>
        <begin position="1"/>
        <end position="25"/>
    </location>
</feature>
<name>A0A8J4UZ44_9MYCE</name>
<dbReference type="EMBL" id="AJWJ01000169">
    <property type="protein sequence ID" value="KAF2074025.1"/>
    <property type="molecule type" value="Genomic_DNA"/>
</dbReference>
<keyword evidence="4" id="KW-1185">Reference proteome</keyword>
<evidence type="ECO:0000259" key="2">
    <source>
        <dbReference type="Pfam" id="PF24893"/>
    </source>
</evidence>
<protein>
    <recommendedName>
        <fullName evidence="2">DUF7743 domain-containing protein</fullName>
    </recommendedName>
</protein>
<sequence>MYATTLSNFALLAVIVVSFLVSCQGQIHMTDLTDPSAFNKYSPPSLSSKCSFFYTLLFSQDIDDGVIIVEPLSPIISTELISQSTNKYVYLVKVTLAIGESSFDVKASSSSMSVINTISYVCEAPPTTLDIQFFNDTLYDSYDLATSFPILMFKVNNFFRFGSLLTATISTSSFKTPQVSFVSENIYKIWLEYTDDFTQWAYLSDDFNVSVTYSENPSWAPASIQTIKSNYKSNTVESVEYSIYGIDSNNFTKNAHVHQIVEFTATQNIPSLWYFKANLSYLIRARGLICMGNYTNGVVMQMITYDGPQQAVNLNFIYNNNTPSIIDTIITFNYQKPTYIISATSTSLNNGILSSSVSTNEQILSLSVNINSYSYLYSSDGIYPYGILLRTSDLYTRIDEFYASPHSYGLRQFQYGAITTSFDFGTSGLFDKTPPNIESIEQFKYGNIIVYRVHITDDKSGFYEIAGIGNYVSLVSGTLLDGIYEFKSDLENNYYLYPNDIRICDAALNCKSFDIPTFKATDQSLFKFNEFKSFSEINRIYWKYNDIDVSQQGLDNILYICCSKNITYQPHILPVSAIQTATNVNTILGIYNNSNGCYEFNVQIQKNYITGSFNAFYLWLDYQLVIYSSF</sequence>
<dbReference type="AlphaFoldDB" id="A0A8J4UZ44"/>
<dbReference type="Pfam" id="PF24893">
    <property type="entry name" value="DUF7743"/>
    <property type="match status" value="1"/>
</dbReference>
<organism evidence="3 4">
    <name type="scientific">Polysphondylium violaceum</name>
    <dbReference type="NCBI Taxonomy" id="133409"/>
    <lineage>
        <taxon>Eukaryota</taxon>
        <taxon>Amoebozoa</taxon>
        <taxon>Evosea</taxon>
        <taxon>Eumycetozoa</taxon>
        <taxon>Dictyostelia</taxon>
        <taxon>Dictyosteliales</taxon>
        <taxon>Dictyosteliaceae</taxon>
        <taxon>Polysphondylium</taxon>
    </lineage>
</organism>